<feature type="transmembrane region" description="Helical" evidence="13">
    <location>
        <begin position="32"/>
        <end position="49"/>
    </location>
</feature>
<sequence>MFKKISALIRQVAGKPLPAIPGVPALSKRRRAAVAILLMFHLMGALSSLDALMSSRTSQGSIAWIISLNTFPYVTVPVYWIFGRPKFQGYVISRRETDSDLWLKHQLKMSSVDRFQLQNSRIRGNMQAVEYLAKMPFVTGNAIEYLVDGQQKFDSIFAGIREAEDYVLAQYYIIRNDDIGRRFQHALIEKAQQGVPVYLLYDEIGSYRLGRPYLRELERAGVQVRPFHSTKGPGNRFQLNFRNHRKLVITDGKHAWLGGANIGDEYLGKSPRYGNWRDTHLKITGPAVMSVQLSFVEDWYWSSDMIPELNWEPAVAERGDLPILILPSGPADRHETASLMMQHMIHSAVERFWISSPYFVPDEGVLSALKLAALRGVDVRILIPERTDNYLVYLAAYAFVAPLIELGIEIHRYQDGVLHSKSFLVDHQVSSVGTVNLDNRSFRLNFEITALIGGEEPNQRLEQIFRRDFDRSRIMTVEEIENKSLFFRALSRAAYLMAPVL</sequence>
<dbReference type="PROSITE" id="PS50035">
    <property type="entry name" value="PLD"/>
    <property type="match status" value="2"/>
</dbReference>
<keyword evidence="8" id="KW-0443">Lipid metabolism</keyword>
<dbReference type="GO" id="GO:0032049">
    <property type="term" value="P:cardiolipin biosynthetic process"/>
    <property type="evidence" value="ECO:0007669"/>
    <property type="project" value="UniProtKB-UniRule"/>
</dbReference>
<evidence type="ECO:0000256" key="8">
    <source>
        <dbReference type="ARBA" id="ARBA00023098"/>
    </source>
</evidence>
<dbReference type="CDD" id="cd09155">
    <property type="entry name" value="PLDc_PaCLS_like_1"/>
    <property type="match status" value="1"/>
</dbReference>
<organism evidence="15 16">
    <name type="scientific">Alkalimonas amylolytica</name>
    <dbReference type="NCBI Taxonomy" id="152573"/>
    <lineage>
        <taxon>Bacteria</taxon>
        <taxon>Pseudomonadati</taxon>
        <taxon>Pseudomonadota</taxon>
        <taxon>Gammaproteobacteria</taxon>
        <taxon>Alkalimonas</taxon>
    </lineage>
</organism>
<feature type="domain" description="PLD phosphodiesterase" evidence="14">
    <location>
        <begin position="239"/>
        <end position="266"/>
    </location>
</feature>
<evidence type="ECO:0000256" key="3">
    <source>
        <dbReference type="ARBA" id="ARBA00022516"/>
    </source>
</evidence>
<gene>
    <name evidence="15" type="ORF">SAMN04488051_102110</name>
</gene>
<reference evidence="15 16" key="1">
    <citation type="submission" date="2016-10" db="EMBL/GenBank/DDBJ databases">
        <authorList>
            <person name="de Groot N.N."/>
        </authorList>
    </citation>
    <scope>NUCLEOTIDE SEQUENCE [LARGE SCALE GENOMIC DNA]</scope>
    <source>
        <strain evidence="15 16">CGMCC 1.3430</strain>
    </source>
</reference>
<protein>
    <recommendedName>
        <fullName evidence="12">Cardiolipin synthase</fullName>
        <ecNumber evidence="12">2.7.8.-</ecNumber>
    </recommendedName>
</protein>
<dbReference type="InterPro" id="IPR001736">
    <property type="entry name" value="PLipase_D/transphosphatidylase"/>
</dbReference>
<feature type="domain" description="PLD phosphodiesterase" evidence="14">
    <location>
        <begin position="414"/>
        <end position="441"/>
    </location>
</feature>
<dbReference type="AlphaFoldDB" id="A0A1H3ZBQ7"/>
<dbReference type="EMBL" id="FNRM01000002">
    <property type="protein sequence ID" value="SEA20948.1"/>
    <property type="molecule type" value="Genomic_DNA"/>
</dbReference>
<dbReference type="InterPro" id="IPR025202">
    <property type="entry name" value="PLD-like_dom"/>
</dbReference>
<dbReference type="GO" id="GO:0005886">
    <property type="term" value="C:plasma membrane"/>
    <property type="evidence" value="ECO:0007669"/>
    <property type="project" value="UniProtKB-SubCell"/>
</dbReference>
<evidence type="ECO:0000256" key="4">
    <source>
        <dbReference type="ARBA" id="ARBA00022679"/>
    </source>
</evidence>
<evidence type="ECO:0000256" key="9">
    <source>
        <dbReference type="ARBA" id="ARBA00023136"/>
    </source>
</evidence>
<evidence type="ECO:0000313" key="15">
    <source>
        <dbReference type="EMBL" id="SEA20948.1"/>
    </source>
</evidence>
<keyword evidence="9 13" id="KW-0472">Membrane</keyword>
<evidence type="ECO:0000256" key="7">
    <source>
        <dbReference type="ARBA" id="ARBA00022989"/>
    </source>
</evidence>
<dbReference type="OrthoDB" id="9762009at2"/>
<proteinExistence type="predicted"/>
<dbReference type="NCBIfam" id="TIGR04265">
    <property type="entry name" value="bac_cardiolipin"/>
    <property type="match status" value="1"/>
</dbReference>
<dbReference type="Proteomes" id="UP000198773">
    <property type="component" value="Unassembled WGS sequence"/>
</dbReference>
<dbReference type="Pfam" id="PF13091">
    <property type="entry name" value="PLDc_2"/>
    <property type="match status" value="2"/>
</dbReference>
<evidence type="ECO:0000259" key="14">
    <source>
        <dbReference type="PROSITE" id="PS50035"/>
    </source>
</evidence>
<accession>A0A1H3ZBQ7</accession>
<keyword evidence="2" id="KW-1003">Cell membrane</keyword>
<keyword evidence="6" id="KW-0677">Repeat</keyword>
<dbReference type="STRING" id="152573.SAMN04488051_102110"/>
<comment type="subcellular location">
    <subcellularLocation>
        <location evidence="1">Cell membrane</location>
    </subcellularLocation>
</comment>
<evidence type="ECO:0000256" key="11">
    <source>
        <dbReference type="ARBA" id="ARBA00023264"/>
    </source>
</evidence>
<keyword evidence="5 13" id="KW-0812">Transmembrane</keyword>
<evidence type="ECO:0000256" key="6">
    <source>
        <dbReference type="ARBA" id="ARBA00022737"/>
    </source>
</evidence>
<keyword evidence="3" id="KW-0444">Lipid biosynthesis</keyword>
<dbReference type="GO" id="GO:0008808">
    <property type="term" value="F:cardiolipin synthase activity"/>
    <property type="evidence" value="ECO:0007669"/>
    <property type="project" value="UniProtKB-UniRule"/>
</dbReference>
<dbReference type="Gene3D" id="3.30.870.10">
    <property type="entry name" value="Endonuclease Chain A"/>
    <property type="match status" value="2"/>
</dbReference>
<keyword evidence="11" id="KW-1208">Phospholipid metabolism</keyword>
<evidence type="ECO:0000256" key="13">
    <source>
        <dbReference type="SAM" id="Phobius"/>
    </source>
</evidence>
<evidence type="ECO:0000256" key="12">
    <source>
        <dbReference type="NCBIfam" id="TIGR04265"/>
    </source>
</evidence>
<dbReference type="SUPFAM" id="SSF56024">
    <property type="entry name" value="Phospholipase D/nuclease"/>
    <property type="match status" value="2"/>
</dbReference>
<evidence type="ECO:0000256" key="10">
    <source>
        <dbReference type="ARBA" id="ARBA00023209"/>
    </source>
</evidence>
<dbReference type="SMART" id="SM00155">
    <property type="entry name" value="PLDc"/>
    <property type="match status" value="2"/>
</dbReference>
<keyword evidence="16" id="KW-1185">Reference proteome</keyword>
<keyword evidence="7 13" id="KW-1133">Transmembrane helix</keyword>
<dbReference type="PANTHER" id="PTHR21248">
    <property type="entry name" value="CARDIOLIPIN SYNTHASE"/>
    <property type="match status" value="1"/>
</dbReference>
<name>A0A1H3ZBQ7_ALKAM</name>
<dbReference type="FunFam" id="3.30.870.10:FF:000014">
    <property type="entry name" value="Cardiolipin synthase"/>
    <property type="match status" value="1"/>
</dbReference>
<keyword evidence="10" id="KW-0594">Phospholipid biosynthesis</keyword>
<dbReference type="EC" id="2.7.8.-" evidence="12"/>
<dbReference type="InterPro" id="IPR022924">
    <property type="entry name" value="Cardiolipin_synthase"/>
</dbReference>
<evidence type="ECO:0000256" key="1">
    <source>
        <dbReference type="ARBA" id="ARBA00004236"/>
    </source>
</evidence>
<evidence type="ECO:0000256" key="2">
    <source>
        <dbReference type="ARBA" id="ARBA00022475"/>
    </source>
</evidence>
<evidence type="ECO:0000313" key="16">
    <source>
        <dbReference type="Proteomes" id="UP000198773"/>
    </source>
</evidence>
<dbReference type="PANTHER" id="PTHR21248:SF22">
    <property type="entry name" value="PHOSPHOLIPASE D"/>
    <property type="match status" value="1"/>
</dbReference>
<evidence type="ECO:0000256" key="5">
    <source>
        <dbReference type="ARBA" id="ARBA00022692"/>
    </source>
</evidence>
<feature type="transmembrane region" description="Helical" evidence="13">
    <location>
        <begin position="61"/>
        <end position="82"/>
    </location>
</feature>
<keyword evidence="4" id="KW-0808">Transferase</keyword>